<feature type="transmembrane region" description="Helical" evidence="6">
    <location>
        <begin position="68"/>
        <end position="86"/>
    </location>
</feature>
<evidence type="ECO:0000256" key="1">
    <source>
        <dbReference type="ARBA" id="ARBA00004651"/>
    </source>
</evidence>
<dbReference type="InterPro" id="IPR005495">
    <property type="entry name" value="LptG/LptF_permease"/>
</dbReference>
<evidence type="ECO:0000256" key="3">
    <source>
        <dbReference type="ARBA" id="ARBA00022692"/>
    </source>
</evidence>
<proteinExistence type="predicted"/>
<evidence type="ECO:0000313" key="7">
    <source>
        <dbReference type="EMBL" id="APG62110.1"/>
    </source>
</evidence>
<dbReference type="NCBIfam" id="TIGR04408">
    <property type="entry name" value="LptG_lptG"/>
    <property type="match status" value="1"/>
</dbReference>
<keyword evidence="8" id="KW-1185">Reference proteome</keyword>
<sequence length="364" mass="39726">MQLQFFPSRQISIYMGKLFIVRTFAVLAMLVMVLMALDMLGESGKILEVPGNDQGDLWHYAALRAPQIVARFLPFSVLLGTLITLATLNQNSEIIAMKASGLSAHQILAPMILASLLVAGISFTFNDHVVAPSTAQLKIWQDAAYKPVPKNANFRANIWVREGDDLIKAGRVTGSGAQTKLHDVAIYFREQGKLQQVIRAENAAYIDDAWQLGKVKIFDIATGSNKEESQLIIGRGIGYERFENQKVDGNALSFTQLGHAIKAQKQAGRRTDALEGIYWHKLAAPLSSLLMPLLGAVAAFGLARSGALFLRAVIGMALGFAYFVVDNFALAMGNLGAYSPPVAAWAPFLLFFLIGETVLIRTEE</sequence>
<reference evidence="7 8" key="1">
    <citation type="submission" date="2016-11" db="EMBL/GenBank/DDBJ databases">
        <title>Sphingorhabdus sp. LPB0140, isolated from marine environment.</title>
        <authorList>
            <person name="Kim E."/>
            <person name="Yi H."/>
        </authorList>
    </citation>
    <scope>NUCLEOTIDE SEQUENCE [LARGE SCALE GENOMIC DNA]</scope>
    <source>
        <strain evidence="7 8">LPB0140</strain>
    </source>
</reference>
<dbReference type="RefSeq" id="WP_072558760.1">
    <property type="nucleotide sequence ID" value="NZ_CP018154.1"/>
</dbReference>
<dbReference type="OrthoDB" id="9798468at2"/>
<gene>
    <name evidence="7" type="ORF">LPB140_04005</name>
</gene>
<protein>
    <submittedName>
        <fullName evidence="7">LPS export ABC transporter permease LptG</fullName>
    </submittedName>
</protein>
<feature type="transmembrane region" description="Helical" evidence="6">
    <location>
        <begin position="282"/>
        <end position="302"/>
    </location>
</feature>
<organism evidence="7 8">
    <name type="scientific">Sphingorhabdus lutea</name>
    <dbReference type="NCBI Taxonomy" id="1913578"/>
    <lineage>
        <taxon>Bacteria</taxon>
        <taxon>Pseudomonadati</taxon>
        <taxon>Pseudomonadota</taxon>
        <taxon>Alphaproteobacteria</taxon>
        <taxon>Sphingomonadales</taxon>
        <taxon>Sphingomonadaceae</taxon>
        <taxon>Sphingorhabdus</taxon>
    </lineage>
</organism>
<feature type="transmembrane region" description="Helical" evidence="6">
    <location>
        <begin position="107"/>
        <end position="125"/>
    </location>
</feature>
<keyword evidence="3 6" id="KW-0812">Transmembrane</keyword>
<dbReference type="PANTHER" id="PTHR33529">
    <property type="entry name" value="SLR0882 PROTEIN-RELATED"/>
    <property type="match status" value="1"/>
</dbReference>
<evidence type="ECO:0000256" key="5">
    <source>
        <dbReference type="ARBA" id="ARBA00023136"/>
    </source>
</evidence>
<evidence type="ECO:0000256" key="2">
    <source>
        <dbReference type="ARBA" id="ARBA00022475"/>
    </source>
</evidence>
<dbReference type="EMBL" id="CP018154">
    <property type="protein sequence ID" value="APG62110.1"/>
    <property type="molecule type" value="Genomic_DNA"/>
</dbReference>
<evidence type="ECO:0000256" key="6">
    <source>
        <dbReference type="SAM" id="Phobius"/>
    </source>
</evidence>
<dbReference type="AlphaFoldDB" id="A0A1L3JAE7"/>
<dbReference type="GO" id="GO:0015920">
    <property type="term" value="P:lipopolysaccharide transport"/>
    <property type="evidence" value="ECO:0007669"/>
    <property type="project" value="TreeGrafter"/>
</dbReference>
<dbReference type="KEGG" id="sphl:LPB140_04005"/>
<keyword evidence="4 6" id="KW-1133">Transmembrane helix</keyword>
<dbReference type="Proteomes" id="UP000242561">
    <property type="component" value="Chromosome"/>
</dbReference>
<dbReference type="PANTHER" id="PTHR33529:SF2">
    <property type="entry name" value="LIPOPOLYSACCHARIDE EXPORT SYSTEM PERMEASE PROTEIN LPTG"/>
    <property type="match status" value="1"/>
</dbReference>
<dbReference type="Pfam" id="PF03739">
    <property type="entry name" value="LptF_LptG"/>
    <property type="match status" value="1"/>
</dbReference>
<feature type="transmembrane region" description="Helical" evidence="6">
    <location>
        <begin position="12"/>
        <end position="37"/>
    </location>
</feature>
<accession>A0A1L3JAE7</accession>
<dbReference type="GO" id="GO:0055085">
    <property type="term" value="P:transmembrane transport"/>
    <property type="evidence" value="ECO:0007669"/>
    <property type="project" value="InterPro"/>
</dbReference>
<name>A0A1L3JAE7_9SPHN</name>
<dbReference type="STRING" id="1913578.LPB140_04005"/>
<feature type="transmembrane region" description="Helical" evidence="6">
    <location>
        <begin position="342"/>
        <end position="360"/>
    </location>
</feature>
<evidence type="ECO:0000313" key="8">
    <source>
        <dbReference type="Proteomes" id="UP000242561"/>
    </source>
</evidence>
<feature type="transmembrane region" description="Helical" evidence="6">
    <location>
        <begin position="309"/>
        <end position="330"/>
    </location>
</feature>
<comment type="subcellular location">
    <subcellularLocation>
        <location evidence="1">Cell membrane</location>
        <topology evidence="1">Multi-pass membrane protein</topology>
    </subcellularLocation>
</comment>
<evidence type="ECO:0000256" key="4">
    <source>
        <dbReference type="ARBA" id="ARBA00022989"/>
    </source>
</evidence>
<dbReference type="InterPro" id="IPR030923">
    <property type="entry name" value="LptG"/>
</dbReference>
<keyword evidence="2" id="KW-1003">Cell membrane</keyword>
<dbReference type="GO" id="GO:0043190">
    <property type="term" value="C:ATP-binding cassette (ABC) transporter complex"/>
    <property type="evidence" value="ECO:0007669"/>
    <property type="project" value="InterPro"/>
</dbReference>
<keyword evidence="5 6" id="KW-0472">Membrane</keyword>